<keyword evidence="1" id="KW-0812">Transmembrane</keyword>
<evidence type="ECO:0000313" key="3">
    <source>
        <dbReference type="Proteomes" id="UP000177885"/>
    </source>
</evidence>
<comment type="caution">
    <text evidence="2">The sequence shown here is derived from an EMBL/GenBank/DDBJ whole genome shotgun (WGS) entry which is preliminary data.</text>
</comment>
<keyword evidence="1" id="KW-0472">Membrane</keyword>
<reference evidence="2 3" key="1">
    <citation type="journal article" date="2016" name="Nat. Commun.">
        <title>Thousands of microbial genomes shed light on interconnected biogeochemical processes in an aquifer system.</title>
        <authorList>
            <person name="Anantharaman K."/>
            <person name="Brown C.T."/>
            <person name="Hug L.A."/>
            <person name="Sharon I."/>
            <person name="Castelle C.J."/>
            <person name="Probst A.J."/>
            <person name="Thomas B.C."/>
            <person name="Singh A."/>
            <person name="Wilkins M.J."/>
            <person name="Karaoz U."/>
            <person name="Brodie E.L."/>
            <person name="Williams K.H."/>
            <person name="Hubbard S.S."/>
            <person name="Banfield J.F."/>
        </authorList>
    </citation>
    <scope>NUCLEOTIDE SEQUENCE [LARGE SCALE GENOMIC DNA]</scope>
</reference>
<gene>
    <name evidence="2" type="ORF">A2856_03095</name>
</gene>
<dbReference type="Proteomes" id="UP000177885">
    <property type="component" value="Unassembled WGS sequence"/>
</dbReference>
<dbReference type="STRING" id="1802385.A2856_03095"/>
<organism evidence="2 3">
    <name type="scientific">Candidatus Uhrbacteria bacterium RIFCSPHIGHO2_01_FULL_63_20</name>
    <dbReference type="NCBI Taxonomy" id="1802385"/>
    <lineage>
        <taxon>Bacteria</taxon>
        <taxon>Candidatus Uhriibacteriota</taxon>
    </lineage>
</organism>
<evidence type="ECO:0000313" key="2">
    <source>
        <dbReference type="EMBL" id="OGL66726.1"/>
    </source>
</evidence>
<sequence>MEEEKEEARQYTLSLWWVENRARLKTIGLVSFGVVDGLLLLFALWTFTDSFLVSYGRERDAVVAMATRGQDDLYAFSRGTAGNPIAFTGTTVIAEGDGRYDFYTLATNPNGDWYGEFDYFFRSSAGETPRQRGFILPGEEKPLLALAVVAAAAPQRADAVIENMAWRRVDKHLTGDFSRWSADRLRLPVSDVAFSSDLMVDSKTIGRVTFTVKNDTAYGYYDPAFVILLKRGTTVVGANRTTLSSLPSGVSQEVAVNWFGPIPSASQTEVIPEINIFDPSIYMPAAQ</sequence>
<evidence type="ECO:0000256" key="1">
    <source>
        <dbReference type="SAM" id="Phobius"/>
    </source>
</evidence>
<feature type="transmembrane region" description="Helical" evidence="1">
    <location>
        <begin position="27"/>
        <end position="47"/>
    </location>
</feature>
<keyword evidence="1" id="KW-1133">Transmembrane helix</keyword>
<accession>A0A1F7TL60</accession>
<dbReference type="AlphaFoldDB" id="A0A1F7TL60"/>
<dbReference type="EMBL" id="MGDT01000006">
    <property type="protein sequence ID" value="OGL66726.1"/>
    <property type="molecule type" value="Genomic_DNA"/>
</dbReference>
<proteinExistence type="predicted"/>
<protein>
    <submittedName>
        <fullName evidence="2">Uncharacterized protein</fullName>
    </submittedName>
</protein>
<name>A0A1F7TL60_9BACT</name>